<dbReference type="Proteomes" id="UP000031189">
    <property type="component" value="Unassembled WGS sequence"/>
</dbReference>
<dbReference type="OrthoDB" id="1754178at2"/>
<proteinExistence type="predicted"/>
<feature type="domain" description="DUF1540" evidence="1">
    <location>
        <begin position="8"/>
        <end position="44"/>
    </location>
</feature>
<name>A0A0B3WTM9_9FIRM</name>
<accession>A0A0B3WTM9</accession>
<sequence length="102" mass="11342">MSEKKLYCQATNCAHNYDKCCHAGYIHIRGNSAVRTSETTCSTYFADSVGFFTSAIEVGGNTEPENIICEAYNCIYYNDSRCSADSVLINSHFSSCETFKCK</sequence>
<evidence type="ECO:0000259" key="1">
    <source>
        <dbReference type="Pfam" id="PF07561"/>
    </source>
</evidence>
<evidence type="ECO:0000313" key="2">
    <source>
        <dbReference type="EMBL" id="KHS57935.1"/>
    </source>
</evidence>
<dbReference type="RefSeq" id="WP_039678885.1">
    <property type="nucleotide sequence ID" value="NZ_JAWGXO010000015.1"/>
</dbReference>
<dbReference type="Pfam" id="PF07561">
    <property type="entry name" value="DUF1540"/>
    <property type="match status" value="2"/>
</dbReference>
<protein>
    <recommendedName>
        <fullName evidence="1">DUF1540 domain-containing protein</fullName>
    </recommendedName>
</protein>
<feature type="domain" description="DUF1540" evidence="1">
    <location>
        <begin position="67"/>
        <end position="99"/>
    </location>
</feature>
<keyword evidence="3" id="KW-1185">Reference proteome</keyword>
<dbReference type="AlphaFoldDB" id="A0A0B3WTM9"/>
<gene>
    <name evidence="2" type="ORF">QX51_05410</name>
</gene>
<reference evidence="2 3" key="1">
    <citation type="submission" date="2014-12" db="EMBL/GenBank/DDBJ databases">
        <title>Draft genome sequence of Terrisporobacter sp. 08-306576, isolated from the blood culture of a bacteremia patient.</title>
        <authorList>
            <person name="Lund L.C."/>
            <person name="Sydenham T.V."/>
            <person name="Hogh S.V."/>
            <person name="Skov M.N."/>
            <person name="Kemp M."/>
            <person name="Justesen U.S."/>
        </authorList>
    </citation>
    <scope>NUCLEOTIDE SEQUENCE [LARGE SCALE GENOMIC DNA]</scope>
    <source>
        <strain evidence="2 3">08-306576</strain>
    </source>
</reference>
<comment type="caution">
    <text evidence="2">The sequence shown here is derived from an EMBL/GenBank/DDBJ whole genome shotgun (WGS) entry which is preliminary data.</text>
</comment>
<organism evidence="2 3">
    <name type="scientific">Terrisporobacter othiniensis</name>
    <dbReference type="NCBI Taxonomy" id="1577792"/>
    <lineage>
        <taxon>Bacteria</taxon>
        <taxon>Bacillati</taxon>
        <taxon>Bacillota</taxon>
        <taxon>Clostridia</taxon>
        <taxon>Peptostreptococcales</taxon>
        <taxon>Peptostreptococcaceae</taxon>
        <taxon>Terrisporobacter</taxon>
    </lineage>
</organism>
<dbReference type="EMBL" id="JWHR01000059">
    <property type="protein sequence ID" value="KHS57935.1"/>
    <property type="molecule type" value="Genomic_DNA"/>
</dbReference>
<evidence type="ECO:0000313" key="3">
    <source>
        <dbReference type="Proteomes" id="UP000031189"/>
    </source>
</evidence>
<dbReference type="InterPro" id="IPR011437">
    <property type="entry name" value="DUF1540"/>
</dbReference>